<keyword evidence="1" id="KW-0472">Membrane</keyword>
<organism evidence="2 3">
    <name type="scientific">Geojedonia litorea</name>
    <dbReference type="NCBI Taxonomy" id="1268269"/>
    <lineage>
        <taxon>Bacteria</taxon>
        <taxon>Pseudomonadati</taxon>
        <taxon>Bacteroidota</taxon>
        <taxon>Flavobacteriia</taxon>
        <taxon>Flavobacteriales</taxon>
        <taxon>Flavobacteriaceae</taxon>
        <taxon>Geojedonia</taxon>
    </lineage>
</organism>
<keyword evidence="1" id="KW-0812">Transmembrane</keyword>
<feature type="transmembrane region" description="Helical" evidence="1">
    <location>
        <begin position="42"/>
        <end position="61"/>
    </location>
</feature>
<dbReference type="EMBL" id="JBHSGP010000012">
    <property type="protein sequence ID" value="MFC4721947.1"/>
    <property type="molecule type" value="Genomic_DNA"/>
</dbReference>
<dbReference type="RefSeq" id="WP_387962045.1">
    <property type="nucleotide sequence ID" value="NZ_JBHSGP010000012.1"/>
</dbReference>
<dbReference type="Proteomes" id="UP001595953">
    <property type="component" value="Unassembled WGS sequence"/>
</dbReference>
<evidence type="ECO:0000256" key="1">
    <source>
        <dbReference type="SAM" id="Phobius"/>
    </source>
</evidence>
<name>A0ABV9N148_9FLAO</name>
<reference evidence="3" key="1">
    <citation type="journal article" date="2019" name="Int. J. Syst. Evol. Microbiol.">
        <title>The Global Catalogue of Microorganisms (GCM) 10K type strain sequencing project: providing services to taxonomists for standard genome sequencing and annotation.</title>
        <authorList>
            <consortium name="The Broad Institute Genomics Platform"/>
            <consortium name="The Broad Institute Genome Sequencing Center for Infectious Disease"/>
            <person name="Wu L."/>
            <person name="Ma J."/>
        </authorList>
    </citation>
    <scope>NUCLEOTIDE SEQUENCE [LARGE SCALE GENOMIC DNA]</scope>
    <source>
        <strain evidence="3">CCUG 63682</strain>
    </source>
</reference>
<accession>A0ABV9N148</accession>
<sequence length="160" mass="19044">MRTNNSKVKNVIISVYFVLIVFAIFLATVFSAFSDLTSNPTLTFFIILTAFIVLFFLVHFISKYFEYDSDGIKVVIINKGLLLSDHFNYREHRIEFSKENLLAYKFYNYLFYKTLVIYVKDRKGNKRKEVFNVTLVNRKKRRYIRQSLSKMIKLNKKSNS</sequence>
<keyword evidence="3" id="KW-1185">Reference proteome</keyword>
<evidence type="ECO:0000313" key="3">
    <source>
        <dbReference type="Proteomes" id="UP001595953"/>
    </source>
</evidence>
<feature type="transmembrane region" description="Helical" evidence="1">
    <location>
        <begin position="12"/>
        <end position="30"/>
    </location>
</feature>
<comment type="caution">
    <text evidence="2">The sequence shown here is derived from an EMBL/GenBank/DDBJ whole genome shotgun (WGS) entry which is preliminary data.</text>
</comment>
<evidence type="ECO:0000313" key="2">
    <source>
        <dbReference type="EMBL" id="MFC4721947.1"/>
    </source>
</evidence>
<protein>
    <submittedName>
        <fullName evidence="2">Uncharacterized protein</fullName>
    </submittedName>
</protein>
<proteinExistence type="predicted"/>
<gene>
    <name evidence="2" type="ORF">ACFO5O_06425</name>
</gene>
<keyword evidence="1" id="KW-1133">Transmembrane helix</keyword>